<dbReference type="EMBL" id="SNZA01000007">
    <property type="protein sequence ID" value="TDR05892.1"/>
    <property type="molecule type" value="Genomic_DNA"/>
</dbReference>
<proteinExistence type="inferred from homology"/>
<keyword evidence="3 5" id="KW-0418">Kinase</keyword>
<protein>
    <submittedName>
        <fullName evidence="5">2-dehydro-3-deoxygluconokinase</fullName>
    </submittedName>
</protein>
<evidence type="ECO:0000259" key="4">
    <source>
        <dbReference type="Pfam" id="PF00294"/>
    </source>
</evidence>
<comment type="similarity">
    <text evidence="1">Belongs to the carbohydrate kinase PfkB family.</text>
</comment>
<evidence type="ECO:0000256" key="3">
    <source>
        <dbReference type="ARBA" id="ARBA00022777"/>
    </source>
</evidence>
<dbReference type="PROSITE" id="PS00584">
    <property type="entry name" value="PFKB_KINASES_2"/>
    <property type="match status" value="1"/>
</dbReference>
<dbReference type="InterPro" id="IPR029056">
    <property type="entry name" value="Ribokinase-like"/>
</dbReference>
<sequence length="321" mass="36767">MKIAFVGECMVEFSSHRGGTQQSYGGDTLNTAVYFSRLNRHFQGGHQVQFFSALGQDYLSDWLLREWQDEGLNTQYVYRDPVRLPGLYMIENEENGERNFLFWRSESAARAMFIQPQSEQWQRALTSASCLFVSGITLAILDTSARARLITCLHEAKADGAYVIFDNNYRARLWRDLAECRRAFETLYHLSDVALISLEDEQNVFGETDHESVAQRFQREYPQKLIIKDGGRRCWIQDHHNPLQTVMLDLIPKVVDTTAAGDSFNAGFLFAWLNGETIESGIKAGHELAKQVIQQQGAIIDEARMQYNLLKQKHQPDTQSV</sequence>
<evidence type="ECO:0000256" key="2">
    <source>
        <dbReference type="ARBA" id="ARBA00022679"/>
    </source>
</evidence>
<dbReference type="Proteomes" id="UP000295729">
    <property type="component" value="Unassembled WGS sequence"/>
</dbReference>
<evidence type="ECO:0000256" key="1">
    <source>
        <dbReference type="ARBA" id="ARBA00010688"/>
    </source>
</evidence>
<dbReference type="InterPro" id="IPR050306">
    <property type="entry name" value="PfkB_Carbo_kinase"/>
</dbReference>
<dbReference type="GO" id="GO:0006974">
    <property type="term" value="P:DNA damage response"/>
    <property type="evidence" value="ECO:0007669"/>
    <property type="project" value="TreeGrafter"/>
</dbReference>
<evidence type="ECO:0000313" key="5">
    <source>
        <dbReference type="EMBL" id="TDR05892.1"/>
    </source>
</evidence>
<feature type="domain" description="Carbohydrate kinase PfkB" evidence="4">
    <location>
        <begin position="4"/>
        <end position="300"/>
    </location>
</feature>
<keyword evidence="2" id="KW-0808">Transferase</keyword>
<dbReference type="RefSeq" id="WP_162847617.1">
    <property type="nucleotide sequence ID" value="NZ_SNZA01000007.1"/>
</dbReference>
<evidence type="ECO:0000313" key="6">
    <source>
        <dbReference type="Proteomes" id="UP000295729"/>
    </source>
</evidence>
<reference evidence="5 6" key="1">
    <citation type="submission" date="2019-03" db="EMBL/GenBank/DDBJ databases">
        <title>Genomic Encyclopedia of Type Strains, Phase IV (KMG-IV): sequencing the most valuable type-strain genomes for metagenomic binning, comparative biology and taxonomic classification.</title>
        <authorList>
            <person name="Goeker M."/>
        </authorList>
    </citation>
    <scope>NUCLEOTIDE SEQUENCE [LARGE SCALE GENOMIC DNA]</scope>
    <source>
        <strain evidence="5 6">DSM 5604</strain>
    </source>
</reference>
<dbReference type="PANTHER" id="PTHR43085">
    <property type="entry name" value="HEXOKINASE FAMILY MEMBER"/>
    <property type="match status" value="1"/>
</dbReference>
<gene>
    <name evidence="5" type="ORF">C8D85_3413</name>
</gene>
<keyword evidence="6" id="KW-1185">Reference proteome</keyword>
<dbReference type="GO" id="GO:0005829">
    <property type="term" value="C:cytosol"/>
    <property type="evidence" value="ECO:0007669"/>
    <property type="project" value="TreeGrafter"/>
</dbReference>
<dbReference type="GO" id="GO:0019698">
    <property type="term" value="P:D-galacturonate catabolic process"/>
    <property type="evidence" value="ECO:0007669"/>
    <property type="project" value="TreeGrafter"/>
</dbReference>
<comment type="caution">
    <text evidence="5">The sequence shown here is derived from an EMBL/GenBank/DDBJ whole genome shotgun (WGS) entry which is preliminary data.</text>
</comment>
<dbReference type="InterPro" id="IPR011611">
    <property type="entry name" value="PfkB_dom"/>
</dbReference>
<dbReference type="AlphaFoldDB" id="A0A4R6X3L9"/>
<dbReference type="Pfam" id="PF00294">
    <property type="entry name" value="PfkB"/>
    <property type="match status" value="1"/>
</dbReference>
<dbReference type="PANTHER" id="PTHR43085:SF15">
    <property type="entry name" value="2-DEHYDRO-3-DEOXYGLUCONOKINASE"/>
    <property type="match status" value="1"/>
</dbReference>
<dbReference type="InterPro" id="IPR002173">
    <property type="entry name" value="Carboh/pur_kinase_PfkB_CS"/>
</dbReference>
<dbReference type="GO" id="GO:0042840">
    <property type="term" value="P:D-glucuronate catabolic process"/>
    <property type="evidence" value="ECO:0007669"/>
    <property type="project" value="TreeGrafter"/>
</dbReference>
<organism evidence="5 6">
    <name type="scientific">Marinomonas communis</name>
    <dbReference type="NCBI Taxonomy" id="28254"/>
    <lineage>
        <taxon>Bacteria</taxon>
        <taxon>Pseudomonadati</taxon>
        <taxon>Pseudomonadota</taxon>
        <taxon>Gammaproteobacteria</taxon>
        <taxon>Oceanospirillales</taxon>
        <taxon>Oceanospirillaceae</taxon>
        <taxon>Marinomonas</taxon>
    </lineage>
</organism>
<dbReference type="SUPFAM" id="SSF53613">
    <property type="entry name" value="Ribokinase-like"/>
    <property type="match status" value="1"/>
</dbReference>
<name>A0A4R6X3L9_9GAMM</name>
<accession>A0A4R6X3L9</accession>
<dbReference type="Gene3D" id="3.40.1190.20">
    <property type="match status" value="1"/>
</dbReference>
<dbReference type="GO" id="GO:0008673">
    <property type="term" value="F:2-dehydro-3-deoxygluconokinase activity"/>
    <property type="evidence" value="ECO:0007669"/>
    <property type="project" value="TreeGrafter"/>
</dbReference>
<dbReference type="CDD" id="cd01166">
    <property type="entry name" value="KdgK"/>
    <property type="match status" value="1"/>
</dbReference>